<dbReference type="AlphaFoldDB" id="A0AAV9EUH1"/>
<dbReference type="EMBL" id="JAUJYO010000005">
    <property type="protein sequence ID" value="KAK1316395.1"/>
    <property type="molecule type" value="Genomic_DNA"/>
</dbReference>
<sequence>METVILRVRLVARLQKLILSKNWFAGKLRFWALFSAEMWLQLLGTLFCLETGLGKAVSYKSKTAQTRF</sequence>
<protein>
    <submittedName>
        <fullName evidence="1">Uncharacterized protein</fullName>
    </submittedName>
</protein>
<gene>
    <name evidence="1" type="ORF">QJS10_CPA05g01401</name>
</gene>
<accession>A0AAV9EUH1</accession>
<comment type="caution">
    <text evidence="1">The sequence shown here is derived from an EMBL/GenBank/DDBJ whole genome shotgun (WGS) entry which is preliminary data.</text>
</comment>
<organism evidence="1 2">
    <name type="scientific">Acorus calamus</name>
    <name type="common">Sweet flag</name>
    <dbReference type="NCBI Taxonomy" id="4465"/>
    <lineage>
        <taxon>Eukaryota</taxon>
        <taxon>Viridiplantae</taxon>
        <taxon>Streptophyta</taxon>
        <taxon>Embryophyta</taxon>
        <taxon>Tracheophyta</taxon>
        <taxon>Spermatophyta</taxon>
        <taxon>Magnoliopsida</taxon>
        <taxon>Liliopsida</taxon>
        <taxon>Acoraceae</taxon>
        <taxon>Acorus</taxon>
    </lineage>
</organism>
<reference evidence="1" key="1">
    <citation type="journal article" date="2023" name="Nat. Commun.">
        <title>Diploid and tetraploid genomes of Acorus and the evolution of monocots.</title>
        <authorList>
            <person name="Ma L."/>
            <person name="Liu K.W."/>
            <person name="Li Z."/>
            <person name="Hsiao Y.Y."/>
            <person name="Qi Y."/>
            <person name="Fu T."/>
            <person name="Tang G.D."/>
            <person name="Zhang D."/>
            <person name="Sun W.H."/>
            <person name="Liu D.K."/>
            <person name="Li Y."/>
            <person name="Chen G.Z."/>
            <person name="Liu X.D."/>
            <person name="Liao X.Y."/>
            <person name="Jiang Y.T."/>
            <person name="Yu X."/>
            <person name="Hao Y."/>
            <person name="Huang J."/>
            <person name="Zhao X.W."/>
            <person name="Ke S."/>
            <person name="Chen Y.Y."/>
            <person name="Wu W.L."/>
            <person name="Hsu J.L."/>
            <person name="Lin Y.F."/>
            <person name="Huang M.D."/>
            <person name="Li C.Y."/>
            <person name="Huang L."/>
            <person name="Wang Z.W."/>
            <person name="Zhao X."/>
            <person name="Zhong W.Y."/>
            <person name="Peng D.H."/>
            <person name="Ahmad S."/>
            <person name="Lan S."/>
            <person name="Zhang J.S."/>
            <person name="Tsai W.C."/>
            <person name="Van de Peer Y."/>
            <person name="Liu Z.J."/>
        </authorList>
    </citation>
    <scope>NUCLEOTIDE SEQUENCE</scope>
    <source>
        <strain evidence="1">CP</strain>
    </source>
</reference>
<evidence type="ECO:0000313" key="1">
    <source>
        <dbReference type="EMBL" id="KAK1316395.1"/>
    </source>
</evidence>
<proteinExistence type="predicted"/>
<keyword evidence="2" id="KW-1185">Reference proteome</keyword>
<dbReference type="Proteomes" id="UP001180020">
    <property type="component" value="Unassembled WGS sequence"/>
</dbReference>
<evidence type="ECO:0000313" key="2">
    <source>
        <dbReference type="Proteomes" id="UP001180020"/>
    </source>
</evidence>
<name>A0AAV9EUH1_ACOCL</name>
<reference evidence="1" key="2">
    <citation type="submission" date="2023-06" db="EMBL/GenBank/DDBJ databases">
        <authorList>
            <person name="Ma L."/>
            <person name="Liu K.-W."/>
            <person name="Li Z."/>
            <person name="Hsiao Y.-Y."/>
            <person name="Qi Y."/>
            <person name="Fu T."/>
            <person name="Tang G."/>
            <person name="Zhang D."/>
            <person name="Sun W.-H."/>
            <person name="Liu D.-K."/>
            <person name="Li Y."/>
            <person name="Chen G.-Z."/>
            <person name="Liu X.-D."/>
            <person name="Liao X.-Y."/>
            <person name="Jiang Y.-T."/>
            <person name="Yu X."/>
            <person name="Hao Y."/>
            <person name="Huang J."/>
            <person name="Zhao X.-W."/>
            <person name="Ke S."/>
            <person name="Chen Y.-Y."/>
            <person name="Wu W.-L."/>
            <person name="Hsu J.-L."/>
            <person name="Lin Y.-F."/>
            <person name="Huang M.-D."/>
            <person name="Li C.-Y."/>
            <person name="Huang L."/>
            <person name="Wang Z.-W."/>
            <person name="Zhao X."/>
            <person name="Zhong W.-Y."/>
            <person name="Peng D.-H."/>
            <person name="Ahmad S."/>
            <person name="Lan S."/>
            <person name="Zhang J.-S."/>
            <person name="Tsai W.-C."/>
            <person name="Van De Peer Y."/>
            <person name="Liu Z.-J."/>
        </authorList>
    </citation>
    <scope>NUCLEOTIDE SEQUENCE</scope>
    <source>
        <strain evidence="1">CP</strain>
        <tissue evidence="1">Leaves</tissue>
    </source>
</reference>